<dbReference type="GO" id="GO:0004360">
    <property type="term" value="F:glutamine-fructose-6-phosphate transaminase (isomerizing) activity"/>
    <property type="evidence" value="ECO:0007669"/>
    <property type="project" value="TreeGrafter"/>
</dbReference>
<dbReference type="PANTHER" id="PTHR10937">
    <property type="entry name" value="GLUCOSAMINE--FRUCTOSE-6-PHOSPHATE AMINOTRANSFERASE, ISOMERIZING"/>
    <property type="match status" value="1"/>
</dbReference>
<dbReference type="GO" id="GO:0006002">
    <property type="term" value="P:fructose 6-phosphate metabolic process"/>
    <property type="evidence" value="ECO:0007669"/>
    <property type="project" value="TreeGrafter"/>
</dbReference>
<accession>A0A6N8U442</accession>
<comment type="caution">
    <text evidence="2">The sequence shown here is derived from an EMBL/GenBank/DDBJ whole genome shotgun (WGS) entry which is preliminary data.</text>
</comment>
<dbReference type="Proteomes" id="UP000434036">
    <property type="component" value="Unassembled WGS sequence"/>
</dbReference>
<reference evidence="2 3" key="1">
    <citation type="submission" date="2019-12" db="EMBL/GenBank/DDBJ databases">
        <authorList>
            <person name="Yang R."/>
        </authorList>
    </citation>
    <scope>NUCLEOTIDE SEQUENCE [LARGE SCALE GENOMIC DNA]</scope>
    <source>
        <strain evidence="2 3">DONG20-135</strain>
    </source>
</reference>
<sequence length="369" mass="41914">METKETMMDYILETPKAVLANLQRAEELTKPLVDLYLRKEYHNIVLVASGSSYTSCNCARLYVAETLHTDVKIVTPYNFAHHDYKLLRDDDFCVLLSQSGASTNGVEVLKKLKEINHESISLTGTEDCDFKDYSDYLLDWGVGIETVGYVTKGVETLTEYLMMFATYAAKAKGFIKAERVNEVKAQITQAMEMHKEVCDQTEAFFKSHMKDMTSMSKAYVCGCGTNYGTAMEGALKVGEAVKIPAICYELDEVLHGPALQLDPAYTVFLIDSGDETSQHAVDLYHAMSYVTDHIYILTNDKSVEDARAIRVSKPCEEPFTCFYYLPFFQLIAHYSAEALNSWDKHPLYFEMNKRVDFRTPKFREKVSPK</sequence>
<dbReference type="EMBL" id="WUUQ01000001">
    <property type="protein sequence ID" value="MXQ72661.1"/>
    <property type="molecule type" value="Genomic_DNA"/>
</dbReference>
<dbReference type="GO" id="GO:0006487">
    <property type="term" value="P:protein N-linked glycosylation"/>
    <property type="evidence" value="ECO:0007669"/>
    <property type="project" value="TreeGrafter"/>
</dbReference>
<dbReference type="SUPFAM" id="SSF53697">
    <property type="entry name" value="SIS domain"/>
    <property type="match status" value="1"/>
</dbReference>
<organism evidence="2 3">
    <name type="scientific">Copranaerobaculum intestinale</name>
    <dbReference type="NCBI Taxonomy" id="2692629"/>
    <lineage>
        <taxon>Bacteria</taxon>
        <taxon>Bacillati</taxon>
        <taxon>Bacillota</taxon>
        <taxon>Erysipelotrichia</taxon>
        <taxon>Erysipelotrichales</taxon>
        <taxon>Erysipelotrichaceae</taxon>
        <taxon>Copranaerobaculum</taxon>
    </lineage>
</organism>
<evidence type="ECO:0000259" key="1">
    <source>
        <dbReference type="PROSITE" id="PS51464"/>
    </source>
</evidence>
<feature type="domain" description="SIS" evidence="1">
    <location>
        <begin position="32"/>
        <end position="179"/>
    </location>
</feature>
<dbReference type="RefSeq" id="WP_160624145.1">
    <property type="nucleotide sequence ID" value="NZ_WUUQ01000001.1"/>
</dbReference>
<dbReference type="PROSITE" id="PS51464">
    <property type="entry name" value="SIS"/>
    <property type="match status" value="1"/>
</dbReference>
<dbReference type="PANTHER" id="PTHR10937:SF17">
    <property type="entry name" value="GLUCOSAMINE-FRUCTOSE-6-PHOSPHATE AMINOTRANSFERASE"/>
    <property type="match status" value="1"/>
</dbReference>
<dbReference type="Gene3D" id="3.40.50.10490">
    <property type="entry name" value="Glucose-6-phosphate isomerase like protein, domain 1"/>
    <property type="match status" value="2"/>
</dbReference>
<evidence type="ECO:0000313" key="3">
    <source>
        <dbReference type="Proteomes" id="UP000434036"/>
    </source>
</evidence>
<reference evidence="2 3" key="2">
    <citation type="submission" date="2020-01" db="EMBL/GenBank/DDBJ databases">
        <title>Clostridiaceae sp. nov. isolated from the gut of human by culturomics.</title>
        <authorList>
            <person name="Chang Y."/>
        </authorList>
    </citation>
    <scope>NUCLEOTIDE SEQUENCE [LARGE SCALE GENOMIC DNA]</scope>
    <source>
        <strain evidence="2 3">DONG20-135</strain>
    </source>
</reference>
<dbReference type="GO" id="GO:0097367">
    <property type="term" value="F:carbohydrate derivative binding"/>
    <property type="evidence" value="ECO:0007669"/>
    <property type="project" value="InterPro"/>
</dbReference>
<dbReference type="AlphaFoldDB" id="A0A6N8U442"/>
<dbReference type="GO" id="GO:0006047">
    <property type="term" value="P:UDP-N-acetylglucosamine metabolic process"/>
    <property type="evidence" value="ECO:0007669"/>
    <property type="project" value="TreeGrafter"/>
</dbReference>
<protein>
    <submittedName>
        <fullName evidence="2">SIS domain-containing protein</fullName>
    </submittedName>
</protein>
<evidence type="ECO:0000313" key="2">
    <source>
        <dbReference type="EMBL" id="MXQ72661.1"/>
    </source>
</evidence>
<gene>
    <name evidence="2" type="ORF">GSF08_01715</name>
</gene>
<dbReference type="InterPro" id="IPR001347">
    <property type="entry name" value="SIS_dom"/>
</dbReference>
<keyword evidence="3" id="KW-1185">Reference proteome</keyword>
<dbReference type="Pfam" id="PF01380">
    <property type="entry name" value="SIS"/>
    <property type="match status" value="2"/>
</dbReference>
<name>A0A6N8U442_9FIRM</name>
<proteinExistence type="predicted"/>
<dbReference type="InterPro" id="IPR046348">
    <property type="entry name" value="SIS_dom_sf"/>
</dbReference>